<feature type="domain" description="Cysteine-rich" evidence="1">
    <location>
        <begin position="157"/>
        <end position="241"/>
    </location>
</feature>
<protein>
    <submittedName>
        <fullName evidence="2">(Fe-S)-binding protein</fullName>
    </submittedName>
</protein>
<evidence type="ECO:0000313" key="2">
    <source>
        <dbReference type="EMBL" id="MEM5536372.1"/>
    </source>
</evidence>
<comment type="caution">
    <text evidence="2">The sequence shown here is derived from an EMBL/GenBank/DDBJ whole genome shotgun (WGS) entry which is preliminary data.</text>
</comment>
<sequence>MSQEIINADVKGAQSNAIKCLNISEKKVGLFVTCLVNTMRPSVGFAAIKLLEDAGCTVDVPESQSCCGQPAFNSGDDEGTRQIAYQTIKQFETFDYVVVPSGSCAAMIKKNFVEVLKDQPEWLARAEHLASITHELLSFLVDVCDFEPSGVELEGSYTYHDSCSGYRSLHVYEQPRKMLANIKGLDHRPLHGHSECCGFGGTFCVKYSDISNEIVAEKAENVLATEADYLLGGDMGCLMNMAGKLNREGHKEIEALHTAEVLAGLAPQILGGKNASK</sequence>
<evidence type="ECO:0000259" key="1">
    <source>
        <dbReference type="Pfam" id="PF02754"/>
    </source>
</evidence>
<proteinExistence type="predicted"/>
<name>A0ABU9TRM1_9GAMM</name>
<dbReference type="InterPro" id="IPR004017">
    <property type="entry name" value="Cys_rich_dom"/>
</dbReference>
<keyword evidence="3" id="KW-1185">Reference proteome</keyword>
<organism evidence="2 3">
    <name type="scientific">Neptuniibacter pectenicola</name>
    <dbReference type="NCBI Taxonomy" id="1806669"/>
    <lineage>
        <taxon>Bacteria</taxon>
        <taxon>Pseudomonadati</taxon>
        <taxon>Pseudomonadota</taxon>
        <taxon>Gammaproteobacteria</taxon>
        <taxon>Oceanospirillales</taxon>
        <taxon>Oceanospirillaceae</taxon>
        <taxon>Neptuniibacter</taxon>
    </lineage>
</organism>
<dbReference type="Proteomes" id="UP001449225">
    <property type="component" value="Unassembled WGS sequence"/>
</dbReference>
<feature type="domain" description="Cysteine-rich" evidence="1">
    <location>
        <begin position="28"/>
        <end position="109"/>
    </location>
</feature>
<gene>
    <name evidence="2" type="ORF">WNY58_08215</name>
</gene>
<reference evidence="2 3" key="1">
    <citation type="submission" date="2024-03" db="EMBL/GenBank/DDBJ databases">
        <title>Community enrichment and isolation of bacterial strains for fucoidan degradation.</title>
        <authorList>
            <person name="Sichert A."/>
        </authorList>
    </citation>
    <scope>NUCLEOTIDE SEQUENCE [LARGE SCALE GENOMIC DNA]</scope>
    <source>
        <strain evidence="2 3">AS76</strain>
    </source>
</reference>
<accession>A0ABU9TRM1</accession>
<dbReference type="PANTHER" id="PTHR30296">
    <property type="entry name" value="UNCHARACTERIZED PROTEIN YKGE"/>
    <property type="match status" value="1"/>
</dbReference>
<dbReference type="Pfam" id="PF02754">
    <property type="entry name" value="CCG"/>
    <property type="match status" value="2"/>
</dbReference>
<dbReference type="RefSeq" id="WP_342854271.1">
    <property type="nucleotide sequence ID" value="NZ_JBBMRA010000006.1"/>
</dbReference>
<dbReference type="PANTHER" id="PTHR30296:SF0">
    <property type="entry name" value="LACTATE UTILIZATION PROTEIN A"/>
    <property type="match status" value="1"/>
</dbReference>
<evidence type="ECO:0000313" key="3">
    <source>
        <dbReference type="Proteomes" id="UP001449225"/>
    </source>
</evidence>
<dbReference type="EMBL" id="JBBMRA010000006">
    <property type="protein sequence ID" value="MEM5536372.1"/>
    <property type="molecule type" value="Genomic_DNA"/>
</dbReference>